<keyword evidence="3" id="KW-1185">Reference proteome</keyword>
<protein>
    <submittedName>
        <fullName evidence="2">YtxH domain-containing protein</fullName>
    </submittedName>
</protein>
<proteinExistence type="predicted"/>
<sequence>MANRNGGKFTLGLIIGAAAGAAIAYFMDQEKREHFVEGVSYTAEKMKDGIVEGYYDAKERYIKYKNKLTRSTEDLISKIEDADPDEDIDA</sequence>
<evidence type="ECO:0000313" key="2">
    <source>
        <dbReference type="EMBL" id="MFC4666769.1"/>
    </source>
</evidence>
<keyword evidence="1" id="KW-0812">Transmembrane</keyword>
<gene>
    <name evidence="2" type="ORF">ACFO3G_09215</name>
</gene>
<feature type="transmembrane region" description="Helical" evidence="1">
    <location>
        <begin position="6"/>
        <end position="27"/>
    </location>
</feature>
<dbReference type="RefSeq" id="WP_380080157.1">
    <property type="nucleotide sequence ID" value="NZ_JBHSGO010000215.1"/>
</dbReference>
<dbReference type="Proteomes" id="UP001596020">
    <property type="component" value="Unassembled WGS sequence"/>
</dbReference>
<dbReference type="EMBL" id="JBHSGO010000215">
    <property type="protein sequence ID" value="MFC4666769.1"/>
    <property type="molecule type" value="Genomic_DNA"/>
</dbReference>
<evidence type="ECO:0000313" key="3">
    <source>
        <dbReference type="Proteomes" id="UP001596020"/>
    </source>
</evidence>
<name>A0ABV9K9Q0_9PORP</name>
<keyword evidence="1" id="KW-1133">Transmembrane helix</keyword>
<reference evidence="3" key="1">
    <citation type="journal article" date="2019" name="Int. J. Syst. Evol. Microbiol.">
        <title>The Global Catalogue of Microorganisms (GCM) 10K type strain sequencing project: providing services to taxonomists for standard genome sequencing and annotation.</title>
        <authorList>
            <consortium name="The Broad Institute Genomics Platform"/>
            <consortium name="The Broad Institute Genome Sequencing Center for Infectious Disease"/>
            <person name="Wu L."/>
            <person name="Ma J."/>
        </authorList>
    </citation>
    <scope>NUCLEOTIDE SEQUENCE [LARGE SCALE GENOMIC DNA]</scope>
    <source>
        <strain evidence="3">CGMCC 4.7357</strain>
    </source>
</reference>
<dbReference type="Pfam" id="PF12732">
    <property type="entry name" value="YtxH"/>
    <property type="match status" value="1"/>
</dbReference>
<evidence type="ECO:0000256" key="1">
    <source>
        <dbReference type="SAM" id="Phobius"/>
    </source>
</evidence>
<dbReference type="InterPro" id="IPR024623">
    <property type="entry name" value="YtxH"/>
</dbReference>
<accession>A0ABV9K9Q0</accession>
<comment type="caution">
    <text evidence="2">The sequence shown here is derived from an EMBL/GenBank/DDBJ whole genome shotgun (WGS) entry which is preliminary data.</text>
</comment>
<organism evidence="2 3">
    <name type="scientific">Falsiporphyromonas endometrii</name>
    <dbReference type="NCBI Taxonomy" id="1387297"/>
    <lineage>
        <taxon>Bacteria</taxon>
        <taxon>Pseudomonadati</taxon>
        <taxon>Bacteroidota</taxon>
        <taxon>Bacteroidia</taxon>
        <taxon>Bacteroidales</taxon>
        <taxon>Porphyromonadaceae</taxon>
        <taxon>Falsiporphyromonas</taxon>
    </lineage>
</organism>
<keyword evidence="1" id="KW-0472">Membrane</keyword>